<gene>
    <name evidence="2" type="ORF">MESMUL_18160</name>
</gene>
<comment type="caution">
    <text evidence="2">The sequence shown here is derived from an EMBL/GenBank/DDBJ whole genome shotgun (WGS) entry which is preliminary data.</text>
</comment>
<reference evidence="2 3" key="1">
    <citation type="journal article" date="2018" name="Int. J. Syst. Evol. Microbiol.">
        <title>Mesosutterella multiformis gen. nov., sp. nov., a member of the family Sutterellaceae and Sutterella megalosphaeroides sp. nov., isolated from human faeces.</title>
        <authorList>
            <person name="Sakamoto M."/>
            <person name="Ikeyama N."/>
            <person name="Kunihiro T."/>
            <person name="Iino T."/>
            <person name="Yuki M."/>
            <person name="Ohkuma M."/>
        </authorList>
    </citation>
    <scope>NUCLEOTIDE SEQUENCE [LARGE SCALE GENOMIC DNA]</scope>
    <source>
        <strain evidence="2 3">4NBBH2</strain>
    </source>
</reference>
<keyword evidence="1" id="KW-0732">Signal</keyword>
<evidence type="ECO:0000256" key="1">
    <source>
        <dbReference type="SAM" id="SignalP"/>
    </source>
</evidence>
<accession>A0A401LIV1</accession>
<feature type="signal peptide" evidence="1">
    <location>
        <begin position="1"/>
        <end position="27"/>
    </location>
</feature>
<dbReference type="EMBL" id="BGZJ01000002">
    <property type="protein sequence ID" value="GBO94462.1"/>
    <property type="molecule type" value="Genomic_DNA"/>
</dbReference>
<dbReference type="Gene3D" id="2.30.110.10">
    <property type="entry name" value="Electron Transport, Fmn-binding Protein, Chain A"/>
    <property type="match status" value="1"/>
</dbReference>
<dbReference type="Pfam" id="PF12900">
    <property type="entry name" value="Pyridox_ox_2"/>
    <property type="match status" value="1"/>
</dbReference>
<feature type="chain" id="PRO_5030071271" description="Pyridoxamine 5'-phosphate oxidase family protein" evidence="1">
    <location>
        <begin position="28"/>
        <end position="208"/>
    </location>
</feature>
<dbReference type="AlphaFoldDB" id="A0A388SDM7"/>
<organism evidence="2 3">
    <name type="scientific">Mesosutterella multiformis</name>
    <dbReference type="NCBI Taxonomy" id="2259133"/>
    <lineage>
        <taxon>Bacteria</taxon>
        <taxon>Pseudomonadati</taxon>
        <taxon>Pseudomonadota</taxon>
        <taxon>Betaproteobacteria</taxon>
        <taxon>Burkholderiales</taxon>
        <taxon>Sutterellaceae</taxon>
        <taxon>Mesosutterella</taxon>
    </lineage>
</organism>
<dbReference type="SUPFAM" id="SSF50475">
    <property type="entry name" value="FMN-binding split barrel"/>
    <property type="match status" value="1"/>
</dbReference>
<keyword evidence="3" id="KW-1185">Reference proteome</keyword>
<evidence type="ECO:0000313" key="3">
    <source>
        <dbReference type="Proteomes" id="UP000266091"/>
    </source>
</evidence>
<dbReference type="PANTHER" id="PTHR34071:SF2">
    <property type="entry name" value="FLAVIN-NUCLEOTIDE-BINDING PROTEIN"/>
    <property type="match status" value="1"/>
</dbReference>
<name>A0A388SDM7_9BURK</name>
<evidence type="ECO:0000313" key="2">
    <source>
        <dbReference type="EMBL" id="GBO94462.1"/>
    </source>
</evidence>
<proteinExistence type="predicted"/>
<dbReference type="PROSITE" id="PS51318">
    <property type="entry name" value="TAT"/>
    <property type="match status" value="1"/>
</dbReference>
<dbReference type="Proteomes" id="UP000266091">
    <property type="component" value="Unassembled WGS sequence"/>
</dbReference>
<sequence length="208" mass="23143">MTNLSRRTLMSVAALAALAPAANSAFALDPAKNTKDMPMRNQKFALTREETLDVIRRTDHAVLSLADGTGEPYGVPITPILLDGKIYFHGAGMGDGRRNADIQQNPRGSICWIAQDRTNQPKLSVDFVSAIASGPIRIIKDKAEKTAIMRKILERHTPSVDINKEMNARLEKIDKYTNVFEMKIEHLTGKAKDLGYLRFFGHNRPAQK</sequence>
<dbReference type="OrthoDB" id="9794935at2"/>
<dbReference type="InterPro" id="IPR006311">
    <property type="entry name" value="TAT_signal"/>
</dbReference>
<dbReference type="RefSeq" id="WP_116270719.1">
    <property type="nucleotide sequence ID" value="NZ_BGZJ01000002.1"/>
</dbReference>
<dbReference type="InterPro" id="IPR012349">
    <property type="entry name" value="Split_barrel_FMN-bd"/>
</dbReference>
<protein>
    <recommendedName>
        <fullName evidence="4">Pyridoxamine 5'-phosphate oxidase family protein</fullName>
    </recommendedName>
</protein>
<dbReference type="PANTHER" id="PTHR34071">
    <property type="entry name" value="5-NITROIMIDAZOLE ANTIBIOTICS RESISTANCE PROTEIN, NIMA-FAMILY-RELATED PROTEIN-RELATED"/>
    <property type="match status" value="1"/>
</dbReference>
<accession>A0A388SDM7</accession>
<evidence type="ECO:0008006" key="4">
    <source>
        <dbReference type="Google" id="ProtNLM"/>
    </source>
</evidence>
<dbReference type="InterPro" id="IPR024747">
    <property type="entry name" value="Pyridox_Oxase-rel"/>
</dbReference>